<dbReference type="CDD" id="cd16350">
    <property type="entry name" value="VOC_like"/>
    <property type="match status" value="1"/>
</dbReference>
<keyword evidence="3" id="KW-0560">Oxidoreductase</keyword>
<dbReference type="OrthoDB" id="1908993at2759"/>
<evidence type="ECO:0000256" key="1">
    <source>
        <dbReference type="ARBA" id="ARBA00001954"/>
    </source>
</evidence>
<dbReference type="PANTHER" id="PTHR31136:SF5">
    <property type="entry name" value="2-OXOADIPATE DIOXYGENASE_DECARBOXYLASE, CHLOROPLASTIC"/>
    <property type="match status" value="1"/>
</dbReference>
<sequence length="357" mass="38193">MASALRAALNRAVPAFAWAGSSLPRFAYTKAALGDTTRRFAPQTRPGGGGHGRAASSGGGEAKQAPPEDSHLLQCILSGILAPYWNNTPTAEAVVGLLEEQYPESSLGLDHLAFRTFGVEGLGIASVASLFQDFGYQQRDELTFPKKKLRALWFSPPDPQLPRVFVSEVKVEELTPAAQAVIQSYVGGSAAPALLGKYGMLSSLVGVPPWVTPTLQDYSLLAEESEYAAWVLVNGYALNHATVAVHRLEGHTGGLETLNGLLQQQEFLMNQEGGLVKASPDGLLLQSSTMADTISFCFAGGESELVPASYVEFAERLVLPQFADLKAEDVQECHRRDGFEAANADKIFESTSLPAPQ</sequence>
<evidence type="ECO:0000256" key="5">
    <source>
        <dbReference type="ARBA" id="ARBA00035013"/>
    </source>
</evidence>
<comment type="cofactor">
    <cofactor evidence="1">
        <name>Fe(2+)</name>
        <dbReference type="ChEBI" id="CHEBI:29033"/>
    </cofactor>
</comment>
<comment type="caution">
    <text evidence="9">The sequence shown here is derived from an EMBL/GenBank/DDBJ whole genome shotgun (WGS) entry which is preliminary data.</text>
</comment>
<feature type="compositionally biased region" description="Gly residues" evidence="8">
    <location>
        <begin position="46"/>
        <end position="61"/>
    </location>
</feature>
<dbReference type="EC" id="1.13.11.93" evidence="6"/>
<feature type="region of interest" description="Disordered" evidence="8">
    <location>
        <begin position="38"/>
        <end position="67"/>
    </location>
</feature>
<dbReference type="Gene3D" id="3.10.180.50">
    <property type="match status" value="1"/>
</dbReference>
<keyword evidence="10" id="KW-1185">Reference proteome</keyword>
<keyword evidence="4" id="KW-0408">Iron</keyword>
<proteinExistence type="inferred from homology"/>
<evidence type="ECO:0000256" key="4">
    <source>
        <dbReference type="ARBA" id="ARBA00023004"/>
    </source>
</evidence>
<keyword evidence="2" id="KW-0223">Dioxygenase</keyword>
<evidence type="ECO:0000256" key="2">
    <source>
        <dbReference type="ARBA" id="ARBA00022964"/>
    </source>
</evidence>
<evidence type="ECO:0000256" key="7">
    <source>
        <dbReference type="ARBA" id="ARBA00035045"/>
    </source>
</evidence>
<dbReference type="EMBL" id="SIDB01000007">
    <property type="protein sequence ID" value="KAI3430859.1"/>
    <property type="molecule type" value="Genomic_DNA"/>
</dbReference>
<name>A0A9D4YXN6_CHLVU</name>
<dbReference type="GO" id="GO:0051213">
    <property type="term" value="F:dioxygenase activity"/>
    <property type="evidence" value="ECO:0007669"/>
    <property type="project" value="UniProtKB-KW"/>
</dbReference>
<evidence type="ECO:0000313" key="9">
    <source>
        <dbReference type="EMBL" id="KAI3430859.1"/>
    </source>
</evidence>
<reference evidence="9" key="2">
    <citation type="submission" date="2020-11" db="EMBL/GenBank/DDBJ databases">
        <authorList>
            <person name="Cecchin M."/>
            <person name="Marcolungo L."/>
            <person name="Rossato M."/>
            <person name="Girolomoni L."/>
            <person name="Cosentino E."/>
            <person name="Cuine S."/>
            <person name="Li-Beisson Y."/>
            <person name="Delledonne M."/>
            <person name="Ballottari M."/>
        </authorList>
    </citation>
    <scope>NUCLEOTIDE SEQUENCE</scope>
    <source>
        <strain evidence="9">211/11P</strain>
        <tissue evidence="9">Whole cell</tissue>
    </source>
</reference>
<dbReference type="PANTHER" id="PTHR31136">
    <property type="entry name" value="DUF1338 DOMAIN-CONTAINING PROTEIN"/>
    <property type="match status" value="1"/>
</dbReference>
<comment type="similarity">
    <text evidence="5">Belongs to the 2-oxoadipate dioxygenase/decarboxylase family.</text>
</comment>
<gene>
    <name evidence="9" type="ORF">D9Q98_009268</name>
</gene>
<organism evidence="9 10">
    <name type="scientific">Chlorella vulgaris</name>
    <name type="common">Green alga</name>
    <dbReference type="NCBI Taxonomy" id="3077"/>
    <lineage>
        <taxon>Eukaryota</taxon>
        <taxon>Viridiplantae</taxon>
        <taxon>Chlorophyta</taxon>
        <taxon>core chlorophytes</taxon>
        <taxon>Trebouxiophyceae</taxon>
        <taxon>Chlorellales</taxon>
        <taxon>Chlorellaceae</taxon>
        <taxon>Chlorella clade</taxon>
        <taxon>Chlorella</taxon>
    </lineage>
</organism>
<evidence type="ECO:0000256" key="8">
    <source>
        <dbReference type="SAM" id="MobiDB-lite"/>
    </source>
</evidence>
<dbReference type="InterPro" id="IPR009770">
    <property type="entry name" value="HGLS"/>
</dbReference>
<dbReference type="SMART" id="SM01150">
    <property type="entry name" value="DUF1338"/>
    <property type="match status" value="1"/>
</dbReference>
<evidence type="ECO:0000313" key="10">
    <source>
        <dbReference type="Proteomes" id="UP001055712"/>
    </source>
</evidence>
<evidence type="ECO:0000256" key="6">
    <source>
        <dbReference type="ARBA" id="ARBA00035023"/>
    </source>
</evidence>
<dbReference type="AlphaFoldDB" id="A0A9D4YXN6"/>
<dbReference type="Pfam" id="PF07063">
    <property type="entry name" value="HGLS"/>
    <property type="match status" value="1"/>
</dbReference>
<reference evidence="9" key="1">
    <citation type="journal article" date="2019" name="Plant J.">
        <title>Chlorella vulgaris genome assembly and annotation reveals the molecular basis for metabolic acclimation to high light conditions.</title>
        <authorList>
            <person name="Cecchin M."/>
            <person name="Marcolungo L."/>
            <person name="Rossato M."/>
            <person name="Girolomoni L."/>
            <person name="Cosentino E."/>
            <person name="Cuine S."/>
            <person name="Li-Beisson Y."/>
            <person name="Delledonne M."/>
            <person name="Ballottari M."/>
        </authorList>
    </citation>
    <scope>NUCLEOTIDE SEQUENCE</scope>
    <source>
        <strain evidence="9">211/11P</strain>
    </source>
</reference>
<dbReference type="Proteomes" id="UP001055712">
    <property type="component" value="Unassembled WGS sequence"/>
</dbReference>
<evidence type="ECO:0000256" key="3">
    <source>
        <dbReference type="ARBA" id="ARBA00023002"/>
    </source>
</evidence>
<accession>A0A9D4YXN6</accession>
<protein>
    <recommendedName>
        <fullName evidence="6">2-oxoadipate dioxygenase/decarboxylase</fullName>
        <ecNumber evidence="6">1.13.11.93</ecNumber>
    </recommendedName>
    <alternativeName>
        <fullName evidence="7">2-hydroxyglutarate synthase</fullName>
    </alternativeName>
</protein>